<evidence type="ECO:0000313" key="1">
    <source>
        <dbReference type="EMBL" id="KMQ70285.1"/>
    </source>
</evidence>
<sequence length="186" mass="21735">MENIKQFIEQFIQAEYQFTRMKYDILVSDEDCQIQAERNNNFYHTNNAPNDRRTGREFRNDEKKAFAVTNKERAIPRTLFQIKQYVNPVLGDALKRIVTGKDLYACYVSYPSKGGRDLYFSSIFYVAETNEGQKIIYEKSFNSDTGVWYHPVDMDTVTVIDEGKLIAVEKYLAPEEETSLADYNKE</sequence>
<dbReference type="OrthoDB" id="1248120at2"/>
<dbReference type="EMBL" id="LFNG01000023">
    <property type="protein sequence ID" value="KMQ70285.1"/>
    <property type="molecule type" value="Genomic_DNA"/>
</dbReference>
<name>A0A0J7LMG4_9FLAO</name>
<accession>A0A0J7LMG4</accession>
<dbReference type="RefSeq" id="WP_048500522.1">
    <property type="nucleotide sequence ID" value="NZ_LFNG01000023.1"/>
</dbReference>
<comment type="caution">
    <text evidence="1">The sequence shown here is derived from an EMBL/GenBank/DDBJ whole genome shotgun (WGS) entry which is preliminary data.</text>
</comment>
<dbReference type="AlphaFoldDB" id="A0A0J7LMG4"/>
<organism evidence="1 2">
    <name type="scientific">Chryseobacterium koreense CCUG 49689</name>
    <dbReference type="NCBI Taxonomy" id="1304281"/>
    <lineage>
        <taxon>Bacteria</taxon>
        <taxon>Pseudomonadati</taxon>
        <taxon>Bacteroidota</taxon>
        <taxon>Flavobacteriia</taxon>
        <taxon>Flavobacteriales</taxon>
        <taxon>Weeksellaceae</taxon>
        <taxon>Chryseobacterium group</taxon>
        <taxon>Chryseobacterium</taxon>
    </lineage>
</organism>
<protein>
    <submittedName>
        <fullName evidence="1">Uncharacterized protein</fullName>
    </submittedName>
</protein>
<evidence type="ECO:0000313" key="2">
    <source>
        <dbReference type="Proteomes" id="UP000035900"/>
    </source>
</evidence>
<dbReference type="STRING" id="1304281.ACM44_13225"/>
<dbReference type="Proteomes" id="UP000035900">
    <property type="component" value="Unassembled WGS sequence"/>
</dbReference>
<dbReference type="PATRIC" id="fig|1304281.5.peg.2855"/>
<gene>
    <name evidence="1" type="ORF">ACM44_13225</name>
</gene>
<keyword evidence="2" id="KW-1185">Reference proteome</keyword>
<proteinExistence type="predicted"/>
<reference evidence="1 2" key="1">
    <citation type="journal article" date="2004" name="Int. J. Syst. Evol. Microbiol.">
        <title>Kaistella koreensis gen. nov., sp. nov., a novel member of the Chryseobacterium-Bergeyella-Riemerella branch.</title>
        <authorList>
            <person name="Kim M.K."/>
            <person name="Im W.T."/>
            <person name="Shin Y.K."/>
            <person name="Lim J.H."/>
            <person name="Kim S.H."/>
            <person name="Lee B.C."/>
            <person name="Park M.Y."/>
            <person name="Lee K.Y."/>
            <person name="Lee S.T."/>
        </authorList>
    </citation>
    <scope>NUCLEOTIDE SEQUENCE [LARGE SCALE GENOMIC DNA]</scope>
    <source>
        <strain evidence="1 2">CCUG 49689</strain>
    </source>
</reference>